<evidence type="ECO:0000259" key="1">
    <source>
        <dbReference type="Pfam" id="PF19044"/>
    </source>
</evidence>
<reference evidence="3" key="1">
    <citation type="submission" date="2024-04" db="EMBL/GenBank/DDBJ databases">
        <title>Phylogenomic analyses of a clade within the roseobacter group suggest taxonomic reassignments of species of the genera Aestuariivita, Citreicella, Loktanella, Nautella, Pelagibaca, Ruegeria, Thalassobius, Thiobacimonas and Tropicibacter, and the proposal o.</title>
        <authorList>
            <person name="Jeon C.O."/>
        </authorList>
    </citation>
    <scope>NUCLEOTIDE SEQUENCE [LARGE SCALE GENOMIC DNA]</scope>
    <source>
        <strain evidence="3">SS1-5</strain>
        <plasmid evidence="3">pSS1-5</plasmid>
    </source>
</reference>
<dbReference type="Gene3D" id="1.10.8.730">
    <property type="match status" value="1"/>
</dbReference>
<dbReference type="Proteomes" id="UP001470809">
    <property type="component" value="Plasmid pSS1-5"/>
</dbReference>
<dbReference type="Pfam" id="PF19044">
    <property type="entry name" value="P-loop_TraG"/>
    <property type="match status" value="2"/>
</dbReference>
<dbReference type="InterPro" id="IPR027417">
    <property type="entry name" value="P-loop_NTPase"/>
</dbReference>
<dbReference type="EMBL" id="CP151764">
    <property type="protein sequence ID" value="WZU65823.2"/>
    <property type="molecule type" value="Genomic_DNA"/>
</dbReference>
<accession>A0AAN0MIP8</accession>
<keyword evidence="3" id="KW-1185">Reference proteome</keyword>
<name>A0AAN0MIP8_9RHOB</name>
<dbReference type="AlphaFoldDB" id="A0AAN0MIP8"/>
<dbReference type="InterPro" id="IPR025955">
    <property type="entry name" value="TraC/Conjuga_ATPase"/>
</dbReference>
<dbReference type="InterPro" id="IPR053155">
    <property type="entry name" value="F-pilin_assembly_TraC"/>
</dbReference>
<feature type="domain" description="TraG P-loop" evidence="1">
    <location>
        <begin position="593"/>
        <end position="730"/>
    </location>
</feature>
<gene>
    <name evidence="2" type="ORF">AABB31_01580</name>
</gene>
<evidence type="ECO:0000313" key="3">
    <source>
        <dbReference type="Proteomes" id="UP001470809"/>
    </source>
</evidence>
<protein>
    <submittedName>
        <fullName evidence="2">TraC family protein</fullName>
    </submittedName>
</protein>
<dbReference type="SUPFAM" id="SSF52540">
    <property type="entry name" value="P-loop containing nucleoside triphosphate hydrolases"/>
    <property type="match status" value="1"/>
</dbReference>
<geneLocation type="plasmid" evidence="2 3">
    <name>pSS1-5</name>
</geneLocation>
<keyword evidence="2" id="KW-0614">Plasmid</keyword>
<dbReference type="Gene3D" id="3.40.50.300">
    <property type="entry name" value="P-loop containing nucleotide triphosphate hydrolases"/>
    <property type="match status" value="1"/>
</dbReference>
<organism evidence="2 3">
    <name type="scientific">Yoonia rhodophyticola</name>
    <dbReference type="NCBI Taxonomy" id="3137370"/>
    <lineage>
        <taxon>Bacteria</taxon>
        <taxon>Pseudomonadati</taxon>
        <taxon>Pseudomonadota</taxon>
        <taxon>Alphaproteobacteria</taxon>
        <taxon>Rhodobacterales</taxon>
        <taxon>Paracoccaceae</taxon>
        <taxon>Yoonia</taxon>
    </lineage>
</organism>
<reference evidence="2 3" key="2">
    <citation type="submission" date="2024-08" db="EMBL/GenBank/DDBJ databases">
        <title>Phylogenomic analyses of a clade within the roseobacter group suggest taxonomic reassignments of species of the genera Aestuariivita, Citreicella, Loktanella, Nautella, Pelagibaca, Ruegeria, Thalassobius, Thiobacimonas and Tropicibacter, and the proposal o.</title>
        <authorList>
            <person name="Jeon C.O."/>
        </authorList>
    </citation>
    <scope>NUCLEOTIDE SEQUENCE [LARGE SCALE GENOMIC DNA]</scope>
    <source>
        <strain evidence="2 3">SS1-5</strain>
        <plasmid evidence="2 3">pSS1-5</plasmid>
    </source>
</reference>
<dbReference type="InterPro" id="IPR043964">
    <property type="entry name" value="P-loop_TraG"/>
</dbReference>
<dbReference type="PANTHER" id="PTHR38467:SF1">
    <property type="entry name" value="CONJUGATIVE TRANSFER: ASSEMBLY"/>
    <property type="match status" value="1"/>
</dbReference>
<dbReference type="PANTHER" id="PTHR38467">
    <property type="match status" value="1"/>
</dbReference>
<proteinExistence type="predicted"/>
<dbReference type="CDD" id="cd01127">
    <property type="entry name" value="TrwB_TraG_TraD_VirD4"/>
    <property type="match status" value="1"/>
</dbReference>
<evidence type="ECO:0000313" key="2">
    <source>
        <dbReference type="EMBL" id="WZU65823.2"/>
    </source>
</evidence>
<sequence length="827" mass="91197">MSFISQFLSSVLDDVPMTADERQQYVDHVLSDLLTYRVYEPQENLFYNEGTVGFLLEIPPVIGADVFRTLQTAITSYCPADGTIQFISWASPNLTPALISWSNHRFVQTPLMSRMVERRMAHFNNIRYGADGIVKCVPHRRRILVAGWLDGDPSTNHLKDLKEFRRNLVLALGGETHCLNVRPESFLEILSEMLHSRGTSSGEPLGYDEEVPINYQVPGAGLAVARDGMSFLNSPELSVSSATVRMVPREWSAAMGMLFNGSPDHPEDSPHGPVLMSLVARARPSQTSLSELVTKRAKLEHAKSTKFGKYMSDLGQRDEEFETLHAELERGERLFETVTTVSAYARGDVEESAAALAEMKKIMVMCNITLEQDSFLQLPVFLSGLPFQANKGLMADLRRASRVKKRKAAAVTALAPLHGEWSGFHSNRGLLLVGRQGQMYDWDNFESSGNYNVSVVGKSGSGKSVFMQELVTSIYSGGGRVLVIDDGYSFKSTCDVLGGDWLGIGNTGDFKLNPFSMVSSTSMDNIEYRADALNLITRVVSTMANLGEQREGRVGDIEEEFIERACAEVWDGKGNDGCVTDVVDILAGQIEEDPRLRDVVTKLKRYARGGTYGDMFDGKANVSIESTFTVFELSELKSQKDLEAVVLQVIMFLGTELMFKTDRSERVAILIDEAWDMLGGAGTANFLEGVVRRARKYTGSLITGTQSLEDYYDNQAALVCYQNSDWTVFLAQKPEVIDQLVASGKLNAPEGVAHSLKSLISAKGQFSELGIRGPDGWVFGRLILDPYSLAIYSTTGETVARLKQLTEGRGLDMGEALEIMVENGGTL</sequence>
<dbReference type="RefSeq" id="WP_373634739.1">
    <property type="nucleotide sequence ID" value="NZ_CP151764.2"/>
</dbReference>
<feature type="domain" description="TraG P-loop" evidence="1">
    <location>
        <begin position="449"/>
        <end position="529"/>
    </location>
</feature>
<dbReference type="KEGG" id="yrh:AABB31_01580"/>
<dbReference type="Pfam" id="PF11130">
    <property type="entry name" value="TraC_F_IV"/>
    <property type="match status" value="1"/>
</dbReference>